<dbReference type="SUPFAM" id="SSF103473">
    <property type="entry name" value="MFS general substrate transporter"/>
    <property type="match status" value="1"/>
</dbReference>
<gene>
    <name evidence="8" type="ORF">AWB79_02289</name>
</gene>
<protein>
    <submittedName>
        <fullName evidence="8">Major facilitator transporter</fullName>
    </submittedName>
</protein>
<feature type="transmembrane region" description="Helical" evidence="6">
    <location>
        <begin position="390"/>
        <end position="412"/>
    </location>
</feature>
<dbReference type="Proteomes" id="UP000054851">
    <property type="component" value="Unassembled WGS sequence"/>
</dbReference>
<dbReference type="PIRSF" id="PIRSF002808">
    <property type="entry name" value="Hexose_phosphate_transp"/>
    <property type="match status" value="1"/>
</dbReference>
<feature type="transmembrane region" description="Helical" evidence="6">
    <location>
        <begin position="269"/>
        <end position="290"/>
    </location>
</feature>
<evidence type="ECO:0000256" key="1">
    <source>
        <dbReference type="ARBA" id="ARBA00004651"/>
    </source>
</evidence>
<evidence type="ECO:0000256" key="6">
    <source>
        <dbReference type="SAM" id="Phobius"/>
    </source>
</evidence>
<dbReference type="PANTHER" id="PTHR11662">
    <property type="entry name" value="SOLUTE CARRIER FAMILY 17"/>
    <property type="match status" value="1"/>
</dbReference>
<dbReference type="PANTHER" id="PTHR11662:SF399">
    <property type="entry name" value="FI19708P1-RELATED"/>
    <property type="match status" value="1"/>
</dbReference>
<dbReference type="RefSeq" id="WP_061167520.1">
    <property type="nucleotide sequence ID" value="NZ_FCOA02000005.1"/>
</dbReference>
<evidence type="ECO:0000256" key="5">
    <source>
        <dbReference type="ARBA" id="ARBA00023136"/>
    </source>
</evidence>
<dbReference type="OrthoDB" id="8596007at2"/>
<dbReference type="STRING" id="1777140.AWB79_02289"/>
<dbReference type="InterPro" id="IPR000849">
    <property type="entry name" value="Sugar_P_transporter"/>
</dbReference>
<evidence type="ECO:0000259" key="7">
    <source>
        <dbReference type="PROSITE" id="PS50850"/>
    </source>
</evidence>
<keyword evidence="3 6" id="KW-0812">Transmembrane</keyword>
<feature type="transmembrane region" description="Helical" evidence="6">
    <location>
        <begin position="327"/>
        <end position="349"/>
    </location>
</feature>
<sequence>MKTKYRWVVGALLFAAGALNYLDRAAMSVAAPFIKRDLGLDDAQMGVLFSVFFVGYCVSCLLGGWCADRFGPRRVFAWAGGLWSVFCAATAGMSQFGSLLGVRALFGLGEGPMGTTINKAINNWFPRGEVGRAVGVIATGQPLGAALAAPVIGLMAVAWGWRVAFVATGVLGLIWVAIWLRLFRDSPADHPKVSTQELALIQQHRRHETHESAAISRSTRHYIFSRPVLGVALAFFSFNYVLYFLLSWLPSYLVDYQHLNVRSMAIVGALPWLGATIGLVTGGTLADLLARKIGNALFAHKLIICVGLLGAALCILAASRVTSVSFAVALIAGASLLAFLTPQTCWVLVQDIVPADRVGTAGGFVHFLANLAGIASPSVTGYIVQYGGGYTVAFAFAAGLAALGAACVMLLIRGGHDSRDEPCSQPTH</sequence>
<dbReference type="AlphaFoldDB" id="A0A158AEU2"/>
<reference evidence="8" key="1">
    <citation type="submission" date="2016-01" db="EMBL/GenBank/DDBJ databases">
        <authorList>
            <person name="Peeters C."/>
        </authorList>
    </citation>
    <scope>NUCLEOTIDE SEQUENCE</scope>
    <source>
        <strain evidence="8">LMG 29322</strain>
    </source>
</reference>
<dbReference type="InterPro" id="IPR036259">
    <property type="entry name" value="MFS_trans_sf"/>
</dbReference>
<dbReference type="InterPro" id="IPR050382">
    <property type="entry name" value="MFS_Na/Anion_cotransporter"/>
</dbReference>
<feature type="transmembrane region" description="Helical" evidence="6">
    <location>
        <begin position="227"/>
        <end position="249"/>
    </location>
</feature>
<dbReference type="GO" id="GO:0005886">
    <property type="term" value="C:plasma membrane"/>
    <property type="evidence" value="ECO:0007669"/>
    <property type="project" value="UniProtKB-SubCell"/>
</dbReference>
<comment type="subcellular location">
    <subcellularLocation>
        <location evidence="1">Cell membrane</location>
        <topology evidence="1">Multi-pass membrane protein</topology>
    </subcellularLocation>
</comment>
<accession>A0A158AEU2</accession>
<feature type="transmembrane region" description="Helical" evidence="6">
    <location>
        <begin position="159"/>
        <end position="182"/>
    </location>
</feature>
<feature type="transmembrane region" description="Helical" evidence="6">
    <location>
        <begin position="75"/>
        <end position="96"/>
    </location>
</feature>
<proteinExistence type="predicted"/>
<feature type="transmembrane region" description="Helical" evidence="6">
    <location>
        <begin position="302"/>
        <end position="321"/>
    </location>
</feature>
<dbReference type="Gene3D" id="1.20.1250.20">
    <property type="entry name" value="MFS general substrate transporter like domains"/>
    <property type="match status" value="2"/>
</dbReference>
<dbReference type="PROSITE" id="PS50850">
    <property type="entry name" value="MFS"/>
    <property type="match status" value="1"/>
</dbReference>
<dbReference type="CDD" id="cd17319">
    <property type="entry name" value="MFS_ExuT_GudP_like"/>
    <property type="match status" value="1"/>
</dbReference>
<dbReference type="EMBL" id="FCOA02000005">
    <property type="protein sequence ID" value="SAK56343.1"/>
    <property type="molecule type" value="Genomic_DNA"/>
</dbReference>
<organism evidence="8 9">
    <name type="scientific">Caballeronia hypogeia</name>
    <dbReference type="NCBI Taxonomy" id="1777140"/>
    <lineage>
        <taxon>Bacteria</taxon>
        <taxon>Pseudomonadati</taxon>
        <taxon>Pseudomonadota</taxon>
        <taxon>Betaproteobacteria</taxon>
        <taxon>Burkholderiales</taxon>
        <taxon>Burkholderiaceae</taxon>
        <taxon>Caballeronia</taxon>
    </lineage>
</organism>
<keyword evidence="2" id="KW-1003">Cell membrane</keyword>
<evidence type="ECO:0000313" key="8">
    <source>
        <dbReference type="EMBL" id="SAK56343.1"/>
    </source>
</evidence>
<keyword evidence="9" id="KW-1185">Reference proteome</keyword>
<dbReference type="InterPro" id="IPR020846">
    <property type="entry name" value="MFS_dom"/>
</dbReference>
<evidence type="ECO:0000256" key="4">
    <source>
        <dbReference type="ARBA" id="ARBA00022989"/>
    </source>
</evidence>
<keyword evidence="5 6" id="KW-0472">Membrane</keyword>
<name>A0A158AEU2_9BURK</name>
<evidence type="ECO:0000313" key="9">
    <source>
        <dbReference type="Proteomes" id="UP000054851"/>
    </source>
</evidence>
<feature type="transmembrane region" description="Helical" evidence="6">
    <location>
        <begin position="361"/>
        <end position="384"/>
    </location>
</feature>
<dbReference type="GO" id="GO:0022857">
    <property type="term" value="F:transmembrane transporter activity"/>
    <property type="evidence" value="ECO:0007669"/>
    <property type="project" value="InterPro"/>
</dbReference>
<dbReference type="Pfam" id="PF07690">
    <property type="entry name" value="MFS_1"/>
    <property type="match status" value="1"/>
</dbReference>
<feature type="domain" description="Major facilitator superfamily (MFS) profile" evidence="7">
    <location>
        <begin position="9"/>
        <end position="416"/>
    </location>
</feature>
<keyword evidence="4 6" id="KW-1133">Transmembrane helix</keyword>
<evidence type="ECO:0000256" key="3">
    <source>
        <dbReference type="ARBA" id="ARBA00022692"/>
    </source>
</evidence>
<comment type="caution">
    <text evidence="8">The sequence shown here is derived from an EMBL/GenBank/DDBJ whole genome shotgun (WGS) entry which is preliminary data.</text>
</comment>
<evidence type="ECO:0000256" key="2">
    <source>
        <dbReference type="ARBA" id="ARBA00022475"/>
    </source>
</evidence>
<feature type="transmembrane region" description="Helical" evidence="6">
    <location>
        <begin position="46"/>
        <end position="68"/>
    </location>
</feature>
<dbReference type="InterPro" id="IPR011701">
    <property type="entry name" value="MFS"/>
</dbReference>